<protein>
    <submittedName>
        <fullName evidence="1">Uncharacterized protein</fullName>
    </submittedName>
</protein>
<evidence type="ECO:0000313" key="1">
    <source>
        <dbReference type="EMBL" id="CUH59960.1"/>
    </source>
</evidence>
<dbReference type="EMBL" id="CYRX01000013">
    <property type="protein sequence ID" value="CUH59960.1"/>
    <property type="molecule type" value="Genomic_DNA"/>
</dbReference>
<reference evidence="1 2" key="1">
    <citation type="submission" date="2015-09" db="EMBL/GenBank/DDBJ databases">
        <authorList>
            <consortium name="Swine Surveillance"/>
        </authorList>
    </citation>
    <scope>NUCLEOTIDE SEQUENCE [LARGE SCALE GENOMIC DNA]</scope>
    <source>
        <strain evidence="1 2">CECT 5294</strain>
    </source>
</reference>
<organism evidence="1 2">
    <name type="scientific">Thalassobacter stenotrophicus</name>
    <dbReference type="NCBI Taxonomy" id="266809"/>
    <lineage>
        <taxon>Bacteria</taxon>
        <taxon>Pseudomonadati</taxon>
        <taxon>Pseudomonadota</taxon>
        <taxon>Alphaproteobacteria</taxon>
        <taxon>Rhodobacterales</taxon>
        <taxon>Roseobacteraceae</taxon>
        <taxon>Thalassobacter</taxon>
    </lineage>
</organism>
<gene>
    <name evidence="1" type="ORF">THS5294_01249</name>
</gene>
<dbReference type="AlphaFoldDB" id="A0A0P1EYA6"/>
<dbReference type="RefSeq" id="WP_139278682.1">
    <property type="nucleotide sequence ID" value="NZ_CYRX01000013.1"/>
</dbReference>
<name>A0A0P1EYA6_9RHOB</name>
<dbReference type="Proteomes" id="UP000051298">
    <property type="component" value="Unassembled WGS sequence"/>
</dbReference>
<accession>A0A0P1EYA6</accession>
<proteinExistence type="predicted"/>
<evidence type="ECO:0000313" key="2">
    <source>
        <dbReference type="Proteomes" id="UP000051298"/>
    </source>
</evidence>
<sequence>MFLRKKPYIPNHSNSYYLEDLHPSTHQVRFSSISKDEHELIERRVPFSDEDDACYAFQIISERMMRDDTTLFGSVFLLSPNGVESVTVVVNNKAYTIDEQGSISNFKVEEVNDDYSDTLTAFRKEAA</sequence>